<accession>A0AAU0UTH0</accession>
<evidence type="ECO:0000256" key="1">
    <source>
        <dbReference type="SAM" id="MobiDB-lite"/>
    </source>
</evidence>
<dbReference type="KEGG" id="dbc:MFMK1_003475"/>
<keyword evidence="3" id="KW-1185">Reference proteome</keyword>
<dbReference type="RefSeq" id="WP_366922990.1">
    <property type="nucleotide sequence ID" value="NZ_CP121694.1"/>
</dbReference>
<dbReference type="InterPro" id="IPR013367">
    <property type="entry name" value="Flagellar_put"/>
</dbReference>
<reference evidence="2 3" key="1">
    <citation type="submission" date="2023-04" db="EMBL/GenBank/DDBJ databases">
        <authorList>
            <person name="Hsu D."/>
        </authorList>
    </citation>
    <scope>NUCLEOTIDE SEQUENCE [LARGE SCALE GENOMIC DNA]</scope>
    <source>
        <strain evidence="2 3">MK1</strain>
    </source>
</reference>
<gene>
    <name evidence="2" type="ORF">MFMK1_003475</name>
</gene>
<feature type="compositionally biased region" description="Low complexity" evidence="1">
    <location>
        <begin position="19"/>
        <end position="30"/>
    </location>
</feature>
<sequence length="130" mass="14118">MTGKVNLQQPLTTPIQPGKQTAQSSKAQQQPNGPSFSEVLQRNIDTGGVQFSQHAQQRLTRRSIDLSPQQLAQLNQAVEKAAQKGAKESLVLMNDVAFIVSVKNRTVVTAVDGHNVKENVFTNIDSAVII</sequence>
<feature type="compositionally biased region" description="Polar residues" evidence="1">
    <location>
        <begin position="1"/>
        <end position="15"/>
    </location>
</feature>
<dbReference type="NCBIfam" id="TIGR02530">
    <property type="entry name" value="flg_new"/>
    <property type="match status" value="1"/>
</dbReference>
<evidence type="ECO:0000313" key="3">
    <source>
        <dbReference type="Proteomes" id="UP001329915"/>
    </source>
</evidence>
<organism evidence="2 3">
    <name type="scientific">Metallumcola ferriviriculae</name>
    <dbReference type="NCBI Taxonomy" id="3039180"/>
    <lineage>
        <taxon>Bacteria</taxon>
        <taxon>Bacillati</taxon>
        <taxon>Bacillota</taxon>
        <taxon>Clostridia</taxon>
        <taxon>Neomoorellales</taxon>
        <taxon>Desulfitibacteraceae</taxon>
        <taxon>Metallumcola</taxon>
    </lineage>
</organism>
<dbReference type="AlphaFoldDB" id="A0AAU0UTH0"/>
<dbReference type="Pfam" id="PF12611">
    <property type="entry name" value="Flagellar_put"/>
    <property type="match status" value="1"/>
</dbReference>
<evidence type="ECO:0008006" key="4">
    <source>
        <dbReference type="Google" id="ProtNLM"/>
    </source>
</evidence>
<feature type="region of interest" description="Disordered" evidence="1">
    <location>
        <begin position="1"/>
        <end position="39"/>
    </location>
</feature>
<dbReference type="Proteomes" id="UP001329915">
    <property type="component" value="Chromosome"/>
</dbReference>
<proteinExistence type="predicted"/>
<evidence type="ECO:0000313" key="2">
    <source>
        <dbReference type="EMBL" id="WRO23612.1"/>
    </source>
</evidence>
<protein>
    <recommendedName>
        <fullName evidence="4">Flagellar operon protein</fullName>
    </recommendedName>
</protein>
<name>A0AAU0UTH0_9FIRM</name>
<dbReference type="EMBL" id="CP121694">
    <property type="protein sequence ID" value="WRO23612.1"/>
    <property type="molecule type" value="Genomic_DNA"/>
</dbReference>